<dbReference type="EMBL" id="JAGKQM010000018">
    <property type="protein sequence ID" value="KAH0862663.1"/>
    <property type="molecule type" value="Genomic_DNA"/>
</dbReference>
<reference evidence="1 2" key="1">
    <citation type="submission" date="2021-05" db="EMBL/GenBank/DDBJ databases">
        <title>Genome Assembly of Synthetic Allotetraploid Brassica napus Reveals Homoeologous Exchanges between Subgenomes.</title>
        <authorList>
            <person name="Davis J.T."/>
        </authorList>
    </citation>
    <scope>NUCLEOTIDE SEQUENCE [LARGE SCALE GENOMIC DNA]</scope>
    <source>
        <strain evidence="2">cv. Da-Ae</strain>
        <tissue evidence="1">Seedling</tissue>
    </source>
</reference>
<keyword evidence="2" id="KW-1185">Reference proteome</keyword>
<protein>
    <submittedName>
        <fullName evidence="1">Uncharacterized protein</fullName>
    </submittedName>
</protein>
<name>A0ABQ7Y5R7_BRANA</name>
<gene>
    <name evidence="1" type="ORF">HID58_079874</name>
</gene>
<evidence type="ECO:0000313" key="2">
    <source>
        <dbReference type="Proteomes" id="UP000824890"/>
    </source>
</evidence>
<dbReference type="Proteomes" id="UP000824890">
    <property type="component" value="Unassembled WGS sequence"/>
</dbReference>
<organism evidence="1 2">
    <name type="scientific">Brassica napus</name>
    <name type="common">Rape</name>
    <dbReference type="NCBI Taxonomy" id="3708"/>
    <lineage>
        <taxon>Eukaryota</taxon>
        <taxon>Viridiplantae</taxon>
        <taxon>Streptophyta</taxon>
        <taxon>Embryophyta</taxon>
        <taxon>Tracheophyta</taxon>
        <taxon>Spermatophyta</taxon>
        <taxon>Magnoliopsida</taxon>
        <taxon>eudicotyledons</taxon>
        <taxon>Gunneridae</taxon>
        <taxon>Pentapetalae</taxon>
        <taxon>rosids</taxon>
        <taxon>malvids</taxon>
        <taxon>Brassicales</taxon>
        <taxon>Brassicaceae</taxon>
        <taxon>Brassiceae</taxon>
        <taxon>Brassica</taxon>
    </lineage>
</organism>
<proteinExistence type="predicted"/>
<evidence type="ECO:0000313" key="1">
    <source>
        <dbReference type="EMBL" id="KAH0862663.1"/>
    </source>
</evidence>
<sequence length="141" mass="15686">MWGKCVGIVTMRRRLFVRSTVINVDGLSATGKNIIDIKDRNWLVRSMFDNQVTAKGDNTSRFLDSQFAAMLPWNYPKFKKQCGASDVVVDKPLAVEKIKGVAQNTNPANAGITTSLCITLSIIADEAQRAAIMIYKFLMKL</sequence>
<comment type="caution">
    <text evidence="1">The sequence shown here is derived from an EMBL/GenBank/DDBJ whole genome shotgun (WGS) entry which is preliminary data.</text>
</comment>
<accession>A0ABQ7Y5R7</accession>